<dbReference type="Proteomes" id="UP001168821">
    <property type="component" value="Unassembled WGS sequence"/>
</dbReference>
<dbReference type="GO" id="GO:0016042">
    <property type="term" value="P:lipid catabolic process"/>
    <property type="evidence" value="ECO:0007669"/>
    <property type="project" value="UniProtKB-KW"/>
</dbReference>
<evidence type="ECO:0000256" key="3">
    <source>
        <dbReference type="ARBA" id="ARBA00023098"/>
    </source>
</evidence>
<keyword evidence="1" id="KW-0378">Hydrolase</keyword>
<comment type="similarity">
    <text evidence="4">Belongs to the phospholipase D family. MitoPLD/Zucchini subfamily.</text>
</comment>
<dbReference type="PROSITE" id="PS50035">
    <property type="entry name" value="PLD"/>
    <property type="match status" value="1"/>
</dbReference>
<gene>
    <name evidence="8" type="ORF">Zmor_006539</name>
</gene>
<name>A0AA38MNN5_9CUCU</name>
<keyword evidence="3" id="KW-0443">Lipid metabolism</keyword>
<comment type="caution">
    <text evidence="8">The sequence shown here is derived from an EMBL/GenBank/DDBJ whole genome shotgun (WGS) entry which is preliminary data.</text>
</comment>
<dbReference type="PANTHER" id="PTHR43856:SF1">
    <property type="entry name" value="MITOCHONDRIAL CARDIOLIPIN HYDROLASE"/>
    <property type="match status" value="1"/>
</dbReference>
<evidence type="ECO:0000256" key="1">
    <source>
        <dbReference type="ARBA" id="ARBA00022801"/>
    </source>
</evidence>
<dbReference type="GO" id="GO:0016891">
    <property type="term" value="F:RNA endonuclease activity producing 5'-phosphomonoesters, hydrolytic mechanism"/>
    <property type="evidence" value="ECO:0007669"/>
    <property type="project" value="TreeGrafter"/>
</dbReference>
<dbReference type="GO" id="GO:0034587">
    <property type="term" value="P:piRNA processing"/>
    <property type="evidence" value="ECO:0007669"/>
    <property type="project" value="TreeGrafter"/>
</dbReference>
<reference evidence="8" key="1">
    <citation type="journal article" date="2023" name="G3 (Bethesda)">
        <title>Whole genome assemblies of Zophobas morio and Tenebrio molitor.</title>
        <authorList>
            <person name="Kaur S."/>
            <person name="Stinson S.A."/>
            <person name="diCenzo G.C."/>
        </authorList>
    </citation>
    <scope>NUCLEOTIDE SEQUENCE</scope>
    <source>
        <strain evidence="8">QUZm001</strain>
    </source>
</reference>
<keyword evidence="9" id="KW-1185">Reference proteome</keyword>
<evidence type="ECO:0000256" key="2">
    <source>
        <dbReference type="ARBA" id="ARBA00022963"/>
    </source>
</evidence>
<dbReference type="AlphaFoldDB" id="A0AA38MNN5"/>
<dbReference type="EMBL" id="JALNTZ010000002">
    <property type="protein sequence ID" value="KAJ3662183.1"/>
    <property type="molecule type" value="Genomic_DNA"/>
</dbReference>
<accession>A0AA38MNN5</accession>
<organism evidence="8 9">
    <name type="scientific">Zophobas morio</name>
    <dbReference type="NCBI Taxonomy" id="2755281"/>
    <lineage>
        <taxon>Eukaryota</taxon>
        <taxon>Metazoa</taxon>
        <taxon>Ecdysozoa</taxon>
        <taxon>Arthropoda</taxon>
        <taxon>Hexapoda</taxon>
        <taxon>Insecta</taxon>
        <taxon>Pterygota</taxon>
        <taxon>Neoptera</taxon>
        <taxon>Endopterygota</taxon>
        <taxon>Coleoptera</taxon>
        <taxon>Polyphaga</taxon>
        <taxon>Cucujiformia</taxon>
        <taxon>Tenebrionidae</taxon>
        <taxon>Zophobas</taxon>
    </lineage>
</organism>
<dbReference type="InterPro" id="IPR025202">
    <property type="entry name" value="PLD-like_dom"/>
</dbReference>
<keyword evidence="2" id="KW-0442">Lipid degradation</keyword>
<evidence type="ECO:0000313" key="8">
    <source>
        <dbReference type="EMBL" id="KAJ3662183.1"/>
    </source>
</evidence>
<dbReference type="Gene3D" id="3.30.870.10">
    <property type="entry name" value="Endonuclease Chain A"/>
    <property type="match status" value="1"/>
</dbReference>
<dbReference type="Pfam" id="PF13091">
    <property type="entry name" value="PLDc_2"/>
    <property type="match status" value="1"/>
</dbReference>
<feature type="domain" description="PLD phosphodiesterase" evidence="7">
    <location>
        <begin position="58"/>
        <end position="90"/>
    </location>
</feature>
<protein>
    <recommendedName>
        <fullName evidence="5">Mitochondrial cardiolipin hydrolase</fullName>
    </recommendedName>
    <alternativeName>
        <fullName evidence="6">Mitochondrial phospholipase</fullName>
    </alternativeName>
</protein>
<dbReference type="GO" id="GO:0005739">
    <property type="term" value="C:mitochondrion"/>
    <property type="evidence" value="ECO:0007669"/>
    <property type="project" value="TreeGrafter"/>
</dbReference>
<dbReference type="PANTHER" id="PTHR43856">
    <property type="entry name" value="CARDIOLIPIN HYDROLASE"/>
    <property type="match status" value="1"/>
</dbReference>
<proteinExistence type="inferred from homology"/>
<dbReference type="SUPFAM" id="SSF56024">
    <property type="entry name" value="Phospholipase D/nuclease"/>
    <property type="match status" value="1"/>
</dbReference>
<dbReference type="InterPro" id="IPR051406">
    <property type="entry name" value="PLD_domain"/>
</dbReference>
<evidence type="ECO:0000256" key="6">
    <source>
        <dbReference type="ARBA" id="ARBA00043167"/>
    </source>
</evidence>
<evidence type="ECO:0000313" key="9">
    <source>
        <dbReference type="Proteomes" id="UP001168821"/>
    </source>
</evidence>
<evidence type="ECO:0000259" key="7">
    <source>
        <dbReference type="PROSITE" id="PS50035"/>
    </source>
</evidence>
<evidence type="ECO:0000256" key="4">
    <source>
        <dbReference type="ARBA" id="ARBA00038012"/>
    </source>
</evidence>
<sequence length="129" mass="15091">MCMYHLTLKQVADELIKAQRRGITVRIITDYITSRIEHSKMKLLKNTHGFDVRTPPCNDSFMHHKYCLIDAEDADLQKLFLGSLNLTLQGCVANFEFVVITNNPHMIREYSKEFNVLWNTFEESNVLRL</sequence>
<dbReference type="InterPro" id="IPR001736">
    <property type="entry name" value="PLipase_D/transphosphatidylase"/>
</dbReference>
<evidence type="ECO:0000256" key="5">
    <source>
        <dbReference type="ARBA" id="ARBA00040549"/>
    </source>
</evidence>